<dbReference type="NCBIfam" id="NF003433">
    <property type="entry name" value="PRK04949.1"/>
    <property type="match status" value="1"/>
</dbReference>
<keyword evidence="8 11" id="KW-0764">Sulfate transport</keyword>
<dbReference type="EMBL" id="JBELOE010000265">
    <property type="protein sequence ID" value="MER2493431.1"/>
    <property type="molecule type" value="Genomic_DNA"/>
</dbReference>
<keyword evidence="4 11" id="KW-0997">Cell inner membrane</keyword>
<evidence type="ECO:0000256" key="7">
    <source>
        <dbReference type="ARBA" id="ARBA00022989"/>
    </source>
</evidence>
<evidence type="ECO:0000313" key="12">
    <source>
        <dbReference type="EMBL" id="MER2493431.1"/>
    </source>
</evidence>
<keyword evidence="13" id="KW-1185">Reference proteome</keyword>
<comment type="subcellular location">
    <subcellularLocation>
        <location evidence="11">Cell inner membrane</location>
        <topology evidence="11">Multi-pass membrane protein</topology>
    </subcellularLocation>
    <subcellularLocation>
        <location evidence="1">Membrane</location>
        <topology evidence="1">Multi-pass membrane protein</topology>
    </subcellularLocation>
</comment>
<comment type="caution">
    <text evidence="11">Lacks conserved residue(s) required for the propagation of feature annotation.</text>
</comment>
<feature type="transmembrane region" description="Helical" evidence="11">
    <location>
        <begin position="23"/>
        <end position="43"/>
    </location>
</feature>
<comment type="caution">
    <text evidence="12">The sequence shown here is derived from an EMBL/GenBank/DDBJ whole genome shotgun (WGS) entry which is preliminary data.</text>
</comment>
<feature type="transmembrane region" description="Helical" evidence="11">
    <location>
        <begin position="63"/>
        <end position="92"/>
    </location>
</feature>
<keyword evidence="9 11" id="KW-0472">Membrane</keyword>
<keyword evidence="5 11" id="KW-0028">Amino-acid biosynthesis</keyword>
<dbReference type="InterPro" id="IPR059112">
    <property type="entry name" value="CysZ/EI24"/>
</dbReference>
<name>A0ABV1RKG7_9ALTE</name>
<evidence type="ECO:0000256" key="9">
    <source>
        <dbReference type="ARBA" id="ARBA00023136"/>
    </source>
</evidence>
<dbReference type="Pfam" id="PF07264">
    <property type="entry name" value="EI24"/>
    <property type="match status" value="1"/>
</dbReference>
<gene>
    <name evidence="11 12" type="primary">cysZ</name>
    <name evidence="12" type="ORF">ABS311_16255</name>
</gene>
<keyword evidence="3 11" id="KW-1003">Cell membrane</keyword>
<dbReference type="PANTHER" id="PTHR37468:SF1">
    <property type="entry name" value="SULFATE TRANSPORTER CYSZ"/>
    <property type="match status" value="1"/>
</dbReference>
<evidence type="ECO:0000256" key="1">
    <source>
        <dbReference type="ARBA" id="ARBA00004141"/>
    </source>
</evidence>
<evidence type="ECO:0000256" key="6">
    <source>
        <dbReference type="ARBA" id="ARBA00022692"/>
    </source>
</evidence>
<protein>
    <recommendedName>
        <fullName evidence="11">Sulfate transporter CysZ</fullName>
    </recommendedName>
</protein>
<evidence type="ECO:0000256" key="5">
    <source>
        <dbReference type="ARBA" id="ARBA00022605"/>
    </source>
</evidence>
<evidence type="ECO:0000256" key="4">
    <source>
        <dbReference type="ARBA" id="ARBA00022519"/>
    </source>
</evidence>
<accession>A0ABV1RKG7</accession>
<evidence type="ECO:0000256" key="10">
    <source>
        <dbReference type="ARBA" id="ARBA00023192"/>
    </source>
</evidence>
<dbReference type="HAMAP" id="MF_00468">
    <property type="entry name" value="CysZ"/>
    <property type="match status" value="1"/>
</dbReference>
<sequence>MTSGIKFFTDGFSLINQKGIRRFVYIPLLVNCILFGAAFYWLIGQTDKMLEFANSWLPDWLAWLNVLVTPLIVITFFVVFAFLFTTIANFIAAPFHGLLASKVEEKLNPKLAAKAPHEFKLLNEIGRTLKREWQKQLYFLPRALGFLLLFFILPIGGQILWFLFIAWTMALQYCDFAFDNHKVPFYKMRAVLRQNKLNCFGFGVMTSLCSMIPLVNMIVMPIAVCGATKFWVEELAAQTYREN</sequence>
<comment type="function">
    <text evidence="11">High affinity, high specificity proton-dependent sulfate transporter, which mediates sulfate uptake. Provides the sulfur source for the cysteine synthesis pathway.</text>
</comment>
<organism evidence="12 13">
    <name type="scientific">Catenovulum sediminis</name>
    <dbReference type="NCBI Taxonomy" id="1740262"/>
    <lineage>
        <taxon>Bacteria</taxon>
        <taxon>Pseudomonadati</taxon>
        <taxon>Pseudomonadota</taxon>
        <taxon>Gammaproteobacteria</taxon>
        <taxon>Alteromonadales</taxon>
        <taxon>Alteromonadaceae</taxon>
        <taxon>Catenovulum</taxon>
    </lineage>
</organism>
<evidence type="ECO:0000256" key="2">
    <source>
        <dbReference type="ARBA" id="ARBA00022448"/>
    </source>
</evidence>
<proteinExistence type="inferred from homology"/>
<reference evidence="12 13" key="1">
    <citation type="submission" date="2024-06" db="EMBL/GenBank/DDBJ databases">
        <authorList>
            <person name="Chen R.Y."/>
        </authorList>
    </citation>
    <scope>NUCLEOTIDE SEQUENCE [LARGE SCALE GENOMIC DNA]</scope>
    <source>
        <strain evidence="12 13">D2</strain>
    </source>
</reference>
<dbReference type="InterPro" id="IPR050480">
    <property type="entry name" value="CysZ-like"/>
</dbReference>
<dbReference type="PANTHER" id="PTHR37468">
    <property type="entry name" value="SULFATE TRANSPORTER CYSZ"/>
    <property type="match status" value="1"/>
</dbReference>
<dbReference type="Proteomes" id="UP001467690">
    <property type="component" value="Unassembled WGS sequence"/>
</dbReference>
<feature type="transmembrane region" description="Helical" evidence="11">
    <location>
        <begin position="199"/>
        <end position="224"/>
    </location>
</feature>
<evidence type="ECO:0000256" key="3">
    <source>
        <dbReference type="ARBA" id="ARBA00022475"/>
    </source>
</evidence>
<dbReference type="InterPro" id="IPR022985">
    <property type="entry name" value="Sulfate_CysZ"/>
</dbReference>
<dbReference type="RefSeq" id="WP_350402615.1">
    <property type="nucleotide sequence ID" value="NZ_JBELOE010000265.1"/>
</dbReference>
<keyword evidence="10 11" id="KW-0198">Cysteine biosynthesis</keyword>
<keyword evidence="7 11" id="KW-1133">Transmembrane helix</keyword>
<comment type="similarity">
    <text evidence="11">Belongs to the CysZ family.</text>
</comment>
<keyword evidence="6 11" id="KW-0812">Transmembrane</keyword>
<keyword evidence="2 11" id="KW-0813">Transport</keyword>
<evidence type="ECO:0000256" key="8">
    <source>
        <dbReference type="ARBA" id="ARBA00023032"/>
    </source>
</evidence>
<evidence type="ECO:0000313" key="13">
    <source>
        <dbReference type="Proteomes" id="UP001467690"/>
    </source>
</evidence>
<evidence type="ECO:0000256" key="11">
    <source>
        <dbReference type="HAMAP-Rule" id="MF_00468"/>
    </source>
</evidence>